<feature type="region of interest" description="Disordered" evidence="1">
    <location>
        <begin position="68"/>
        <end position="88"/>
    </location>
</feature>
<name>A0A4D9F4G1_9SAUR</name>
<reference evidence="2 3" key="1">
    <citation type="submission" date="2019-04" db="EMBL/GenBank/DDBJ databases">
        <title>Draft genome of the big-headed turtle Platysternon megacephalum.</title>
        <authorList>
            <person name="Gong S."/>
        </authorList>
    </citation>
    <scope>NUCLEOTIDE SEQUENCE [LARGE SCALE GENOMIC DNA]</scope>
    <source>
        <strain evidence="2">DO16091913</strain>
        <tissue evidence="2">Muscle</tissue>
    </source>
</reference>
<protein>
    <submittedName>
        <fullName evidence="2">Protein DGCR14</fullName>
    </submittedName>
</protein>
<organism evidence="2 3">
    <name type="scientific">Platysternon megacephalum</name>
    <name type="common">big-headed turtle</name>
    <dbReference type="NCBI Taxonomy" id="55544"/>
    <lineage>
        <taxon>Eukaryota</taxon>
        <taxon>Metazoa</taxon>
        <taxon>Chordata</taxon>
        <taxon>Craniata</taxon>
        <taxon>Vertebrata</taxon>
        <taxon>Euteleostomi</taxon>
        <taxon>Archelosauria</taxon>
        <taxon>Testudinata</taxon>
        <taxon>Testudines</taxon>
        <taxon>Cryptodira</taxon>
        <taxon>Durocryptodira</taxon>
        <taxon>Testudinoidea</taxon>
        <taxon>Platysternidae</taxon>
        <taxon>Platysternon</taxon>
    </lineage>
</organism>
<gene>
    <name evidence="2" type="ORF">DR999_PMT02193</name>
</gene>
<dbReference type="EMBL" id="QXTE01000011">
    <property type="protein sequence ID" value="TFK14382.1"/>
    <property type="molecule type" value="Genomic_DNA"/>
</dbReference>
<feature type="compositionally biased region" description="Low complexity" evidence="1">
    <location>
        <begin position="68"/>
        <end position="84"/>
    </location>
</feature>
<accession>A0A4D9F4G1</accession>
<sequence>MNCEGDQRMFINHSCSTLTTALTQGQELQSYAFVDINGTVWVQTLHAHPSQTQHLDRANRDFQQVISNVTSSPPSTPKSKSINTRAPQPKEAFKAERVLKSVNVFCKPGICSCQMTASC</sequence>
<proteinExistence type="predicted"/>
<dbReference type="AlphaFoldDB" id="A0A4D9F4G1"/>
<evidence type="ECO:0000313" key="3">
    <source>
        <dbReference type="Proteomes" id="UP000297703"/>
    </source>
</evidence>
<keyword evidence="3" id="KW-1185">Reference proteome</keyword>
<reference evidence="2 3" key="2">
    <citation type="submission" date="2019-04" db="EMBL/GenBank/DDBJ databases">
        <title>The genome sequence of big-headed turtle.</title>
        <authorList>
            <person name="Gong S."/>
        </authorList>
    </citation>
    <scope>NUCLEOTIDE SEQUENCE [LARGE SCALE GENOMIC DNA]</scope>
    <source>
        <strain evidence="2">DO16091913</strain>
        <tissue evidence="2">Muscle</tissue>
    </source>
</reference>
<dbReference type="Proteomes" id="UP000297703">
    <property type="component" value="Unassembled WGS sequence"/>
</dbReference>
<comment type="caution">
    <text evidence="2">The sequence shown here is derived from an EMBL/GenBank/DDBJ whole genome shotgun (WGS) entry which is preliminary data.</text>
</comment>
<evidence type="ECO:0000313" key="2">
    <source>
        <dbReference type="EMBL" id="TFK14382.1"/>
    </source>
</evidence>
<evidence type="ECO:0000256" key="1">
    <source>
        <dbReference type="SAM" id="MobiDB-lite"/>
    </source>
</evidence>